<gene>
    <name evidence="3" type="ORF">EDD35_3461</name>
</gene>
<keyword evidence="4" id="KW-1185">Reference proteome</keyword>
<feature type="compositionally biased region" description="Basic and acidic residues" evidence="1">
    <location>
        <begin position="232"/>
        <end position="246"/>
    </location>
</feature>
<organism evidence="3 4">
    <name type="scientific">Amycolatopsis thermoflava</name>
    <dbReference type="NCBI Taxonomy" id="84480"/>
    <lineage>
        <taxon>Bacteria</taxon>
        <taxon>Bacillati</taxon>
        <taxon>Actinomycetota</taxon>
        <taxon>Actinomycetes</taxon>
        <taxon>Pseudonocardiales</taxon>
        <taxon>Pseudonocardiaceae</taxon>
        <taxon>Amycolatopsis</taxon>
        <taxon>Amycolatopsis methanolica group</taxon>
    </lineage>
</organism>
<proteinExistence type="predicted"/>
<dbReference type="AlphaFoldDB" id="A0A3N2GY20"/>
<dbReference type="Proteomes" id="UP000274843">
    <property type="component" value="Unassembled WGS sequence"/>
</dbReference>
<evidence type="ECO:0000313" key="4">
    <source>
        <dbReference type="Proteomes" id="UP000274843"/>
    </source>
</evidence>
<keyword evidence="2" id="KW-0472">Membrane</keyword>
<feature type="region of interest" description="Disordered" evidence="1">
    <location>
        <begin position="217"/>
        <end position="259"/>
    </location>
</feature>
<keyword evidence="2" id="KW-1133">Transmembrane helix</keyword>
<protein>
    <submittedName>
        <fullName evidence="3">Uncharacterized protein</fullName>
    </submittedName>
</protein>
<evidence type="ECO:0000313" key="3">
    <source>
        <dbReference type="EMBL" id="ROS41110.1"/>
    </source>
</evidence>
<keyword evidence="2" id="KW-0812">Transmembrane</keyword>
<feature type="transmembrane region" description="Helical" evidence="2">
    <location>
        <begin position="18"/>
        <end position="39"/>
    </location>
</feature>
<dbReference type="EMBL" id="RKHY01000001">
    <property type="protein sequence ID" value="ROS41110.1"/>
    <property type="molecule type" value="Genomic_DNA"/>
</dbReference>
<reference evidence="3 4" key="1">
    <citation type="submission" date="2018-11" db="EMBL/GenBank/DDBJ databases">
        <title>Sequencing the genomes of 1000 actinobacteria strains.</title>
        <authorList>
            <person name="Klenk H.-P."/>
        </authorList>
    </citation>
    <scope>NUCLEOTIDE SEQUENCE [LARGE SCALE GENOMIC DNA]</scope>
    <source>
        <strain evidence="3 4">DSM 44348</strain>
    </source>
</reference>
<sequence length="318" mass="32163">MLQANAAMGRGTASAVRWLVRALLVIAGAALGTAAAWLIGDATASATQIAPAPADTRTSGDEPTPVTDRVVTATDDLTWGASDLVGNATATVLEYGMAGGPVDPARGEEAASDLRQTIHSFTRDAVLHPVERTLGTAEHISRKPQDAPQVIGQALTPPPAVKDFGNKVWNILHPAGASLIKLPSLDGSGDDGQPAALPAAEVLPAPAAEAVMGPVANALPDSTHGQSATAGQRDRAADRTDGEHGDQFPYSPLRGPLAPAGVPFSPGGAVTGGHIDGLLFGVPAGGPAVRGVDDRSAVRIVSRHTPVQPGEQPGVTPD</sequence>
<evidence type="ECO:0000256" key="1">
    <source>
        <dbReference type="SAM" id="MobiDB-lite"/>
    </source>
</evidence>
<evidence type="ECO:0000256" key="2">
    <source>
        <dbReference type="SAM" id="Phobius"/>
    </source>
</evidence>
<accession>A0A3N2GY20</accession>
<name>A0A3N2GY20_9PSEU</name>
<comment type="caution">
    <text evidence="3">The sequence shown here is derived from an EMBL/GenBank/DDBJ whole genome shotgun (WGS) entry which is preliminary data.</text>
</comment>